<evidence type="ECO:0000256" key="3">
    <source>
        <dbReference type="SAM" id="SignalP"/>
    </source>
</evidence>
<dbReference type="Proteomes" id="UP001597237">
    <property type="component" value="Unassembled WGS sequence"/>
</dbReference>
<evidence type="ECO:0000313" key="5">
    <source>
        <dbReference type="EMBL" id="MFD1782952.1"/>
    </source>
</evidence>
<dbReference type="RefSeq" id="WP_377282524.1">
    <property type="nucleotide sequence ID" value="NZ_JBHRSI010000007.1"/>
</dbReference>
<evidence type="ECO:0000256" key="2">
    <source>
        <dbReference type="SAM" id="MobiDB-lite"/>
    </source>
</evidence>
<dbReference type="InterPro" id="IPR036938">
    <property type="entry name" value="PAP2/HPO_sf"/>
</dbReference>
<dbReference type="PRINTS" id="PR00483">
    <property type="entry name" value="BACPHPHTASE"/>
</dbReference>
<dbReference type="CDD" id="cd03397">
    <property type="entry name" value="PAP2_acid_phosphatase"/>
    <property type="match status" value="1"/>
</dbReference>
<feature type="chain" id="PRO_5046636739" description="Acid phosphatase" evidence="3">
    <location>
        <begin position="23"/>
        <end position="250"/>
    </location>
</feature>
<dbReference type="InterPro" id="IPR000326">
    <property type="entry name" value="PAP2/HPO"/>
</dbReference>
<comment type="similarity">
    <text evidence="1">Belongs to the class A bacterial acid phosphatase family.</text>
</comment>
<proteinExistence type="inferred from homology"/>
<dbReference type="SUPFAM" id="SSF48317">
    <property type="entry name" value="Acid phosphatase/Vanadium-dependent haloperoxidase"/>
    <property type="match status" value="1"/>
</dbReference>
<dbReference type="InterPro" id="IPR001011">
    <property type="entry name" value="Acid_Pase_classA_bac"/>
</dbReference>
<keyword evidence="6" id="KW-1185">Reference proteome</keyword>
<sequence>MRASAKLVLALAAFAVVGAASAQQPAAPPRPSPFLGPDEQVDTLRLIPPPPAAGSPDEAADLAAFRETRKLADSPRWAQATADVELLSPAAFTSWSCAADVKISAETTPATAQLMVRALFDAGLASNPPKEHYKRPRPFTGLSARTCVTPESLGANASYPSGHASVGWAWALILAELKPERANALLLRGREFGDSRVVCGVHYPSDVEAGRLIGAAVVARLHADEEFKAAMAEAKAELAKATVKPEGCAS</sequence>
<feature type="domain" description="Phosphatidic acid phosphatase type 2/haloperoxidase" evidence="4">
    <location>
        <begin position="112"/>
        <end position="222"/>
    </location>
</feature>
<dbReference type="PIRSF" id="PIRSF000897">
    <property type="entry name" value="Acid_Ptase_ClsA"/>
    <property type="match status" value="1"/>
</dbReference>
<reference evidence="6" key="1">
    <citation type="journal article" date="2019" name="Int. J. Syst. Evol. Microbiol.">
        <title>The Global Catalogue of Microorganisms (GCM) 10K type strain sequencing project: providing services to taxonomists for standard genome sequencing and annotation.</title>
        <authorList>
            <consortium name="The Broad Institute Genomics Platform"/>
            <consortium name="The Broad Institute Genome Sequencing Center for Infectious Disease"/>
            <person name="Wu L."/>
            <person name="Ma J."/>
        </authorList>
    </citation>
    <scope>NUCLEOTIDE SEQUENCE [LARGE SCALE GENOMIC DNA]</scope>
    <source>
        <strain evidence="6">DFY28</strain>
    </source>
</reference>
<feature type="region of interest" description="Disordered" evidence="2">
    <location>
        <begin position="23"/>
        <end position="43"/>
    </location>
</feature>
<comment type="catalytic activity">
    <reaction evidence="1">
        <text>a phosphate monoester + H2O = an alcohol + phosphate</text>
        <dbReference type="Rhea" id="RHEA:15017"/>
        <dbReference type="ChEBI" id="CHEBI:15377"/>
        <dbReference type="ChEBI" id="CHEBI:30879"/>
        <dbReference type="ChEBI" id="CHEBI:43474"/>
        <dbReference type="ChEBI" id="CHEBI:67140"/>
        <dbReference type="EC" id="3.1.3.2"/>
    </reaction>
</comment>
<name>A0ABW4MYB8_9CAUL</name>
<keyword evidence="3" id="KW-0732">Signal</keyword>
<comment type="caution">
    <text evidence="5">The sequence shown here is derived from an EMBL/GenBank/DDBJ whole genome shotgun (WGS) entry which is preliminary data.</text>
</comment>
<organism evidence="5 6">
    <name type="scientific">Phenylobacterium terrae</name>
    <dbReference type="NCBI Taxonomy" id="2665495"/>
    <lineage>
        <taxon>Bacteria</taxon>
        <taxon>Pseudomonadati</taxon>
        <taxon>Pseudomonadota</taxon>
        <taxon>Alphaproteobacteria</taxon>
        <taxon>Caulobacterales</taxon>
        <taxon>Caulobacteraceae</taxon>
        <taxon>Phenylobacterium</taxon>
    </lineage>
</organism>
<dbReference type="SMART" id="SM00014">
    <property type="entry name" value="acidPPc"/>
    <property type="match status" value="1"/>
</dbReference>
<evidence type="ECO:0000256" key="1">
    <source>
        <dbReference type="PIRNR" id="PIRNR000897"/>
    </source>
</evidence>
<gene>
    <name evidence="5" type="ORF">ACFSC0_06065</name>
</gene>
<dbReference type="EC" id="3.1.3.2" evidence="1"/>
<dbReference type="Gene3D" id="1.20.144.10">
    <property type="entry name" value="Phosphatidic acid phosphatase type 2/haloperoxidase"/>
    <property type="match status" value="1"/>
</dbReference>
<accession>A0ABW4MYB8</accession>
<evidence type="ECO:0000313" key="6">
    <source>
        <dbReference type="Proteomes" id="UP001597237"/>
    </source>
</evidence>
<keyword evidence="1" id="KW-0378">Hydrolase</keyword>
<evidence type="ECO:0000259" key="4">
    <source>
        <dbReference type="SMART" id="SM00014"/>
    </source>
</evidence>
<dbReference type="Pfam" id="PF01569">
    <property type="entry name" value="PAP2"/>
    <property type="match status" value="1"/>
</dbReference>
<dbReference type="EMBL" id="JBHUEY010000001">
    <property type="protein sequence ID" value="MFD1782952.1"/>
    <property type="molecule type" value="Genomic_DNA"/>
</dbReference>
<feature type="signal peptide" evidence="3">
    <location>
        <begin position="1"/>
        <end position="22"/>
    </location>
</feature>
<protein>
    <recommendedName>
        <fullName evidence="1">Acid phosphatase</fullName>
        <ecNumber evidence="1">3.1.3.2</ecNumber>
    </recommendedName>
</protein>